<gene>
    <name evidence="1" type="ORF">PENTCL1PPCAC_15515</name>
</gene>
<keyword evidence="2" id="KW-1185">Reference proteome</keyword>
<accession>A0AAV5TDP6</accession>
<name>A0AAV5TDP6_9BILA</name>
<feature type="non-terminal residue" evidence="1">
    <location>
        <position position="1"/>
    </location>
</feature>
<dbReference type="EMBL" id="BTSX01000004">
    <property type="protein sequence ID" value="GMS93340.1"/>
    <property type="molecule type" value="Genomic_DNA"/>
</dbReference>
<sequence length="136" mass="15973">VIFPKNPEDLSHSRPPYDTLLLDMPVEYALIASEYRSGNISGVGRHSMREALLDRFYGYLTDEQLDRMVEILIDYYKTSDLDDHDHLGWFKLVMDAISAERYTFRGRVEAQWLKDRGSRTYLARFSYDQRICGPQL</sequence>
<organism evidence="1 2">
    <name type="scientific">Pristionchus entomophagus</name>
    <dbReference type="NCBI Taxonomy" id="358040"/>
    <lineage>
        <taxon>Eukaryota</taxon>
        <taxon>Metazoa</taxon>
        <taxon>Ecdysozoa</taxon>
        <taxon>Nematoda</taxon>
        <taxon>Chromadorea</taxon>
        <taxon>Rhabditida</taxon>
        <taxon>Rhabditina</taxon>
        <taxon>Diplogasteromorpha</taxon>
        <taxon>Diplogasteroidea</taxon>
        <taxon>Neodiplogasteridae</taxon>
        <taxon>Pristionchus</taxon>
    </lineage>
</organism>
<dbReference type="Proteomes" id="UP001432027">
    <property type="component" value="Unassembled WGS sequence"/>
</dbReference>
<protein>
    <submittedName>
        <fullName evidence="1">Uncharacterized protein</fullName>
    </submittedName>
</protein>
<evidence type="ECO:0000313" key="2">
    <source>
        <dbReference type="Proteomes" id="UP001432027"/>
    </source>
</evidence>
<proteinExistence type="predicted"/>
<dbReference type="AlphaFoldDB" id="A0AAV5TDP6"/>
<reference evidence="1" key="1">
    <citation type="submission" date="2023-10" db="EMBL/GenBank/DDBJ databases">
        <title>Genome assembly of Pristionchus species.</title>
        <authorList>
            <person name="Yoshida K."/>
            <person name="Sommer R.J."/>
        </authorList>
    </citation>
    <scope>NUCLEOTIDE SEQUENCE</scope>
    <source>
        <strain evidence="1">RS0144</strain>
    </source>
</reference>
<evidence type="ECO:0000313" key="1">
    <source>
        <dbReference type="EMBL" id="GMS93340.1"/>
    </source>
</evidence>
<comment type="caution">
    <text evidence="1">The sequence shown here is derived from an EMBL/GenBank/DDBJ whole genome shotgun (WGS) entry which is preliminary data.</text>
</comment>